<evidence type="ECO:0000313" key="4">
    <source>
        <dbReference type="Proteomes" id="UP000215367"/>
    </source>
</evidence>
<dbReference type="Proteomes" id="UP000215367">
    <property type="component" value="Unassembled WGS sequence"/>
</dbReference>
<feature type="compositionally biased region" description="Pro residues" evidence="1">
    <location>
        <begin position="1076"/>
        <end position="1088"/>
    </location>
</feature>
<proteinExistence type="predicted"/>
<dbReference type="Pfam" id="PF13604">
    <property type="entry name" value="AAA_30"/>
    <property type="match status" value="1"/>
</dbReference>
<feature type="region of interest" description="Disordered" evidence="1">
    <location>
        <begin position="1066"/>
        <end position="1099"/>
    </location>
</feature>
<reference evidence="3 4" key="1">
    <citation type="submission" date="2017-07" db="EMBL/GenBank/DDBJ databases">
        <title>Whole genome sequence of Azospirillum brasilense 2A1, a potential biofertilizer strain.</title>
        <authorList>
            <person name="Fontana C.A."/>
            <person name="Toffoli L.M."/>
            <person name="Salazar S.M."/>
            <person name="Puglisi E."/>
            <person name="Pedraza R."/>
            <person name="Bassi D."/>
            <person name="Cocconcelli P.S."/>
        </authorList>
    </citation>
    <scope>NUCLEOTIDE SEQUENCE [LARGE SCALE GENOMIC DNA]</scope>
    <source>
        <strain evidence="3 4">2A1</strain>
        <plasmid evidence="3">unnamed</plasmid>
    </source>
</reference>
<sequence length="1412" mass="150449">MHEGRSVLSIGTSAGADYYVEAQAEYYLGGTEPTGVWWNTPGYFGYRDGSDVDPSAFKALHTGFNPRDGRALVQNAGAEKRRGGYDLTFSADKSISALWAVAPVAMRSAIEAAQEAAVRAALALVQERAVETRRGKDGVMRERVPAFGALFQHGDARSGDPDLHTHAVVLNVAERRDGTWGSLANEQLFRWKMAAGAVYRAELAAQLQERMGVAIDRHGERNEFIRVSGVPEALCEAWSKRRKDIEAAAAEKGFTTGADAARAAGLTLVTRGKKCHVEDRSVRWLEEAAAMGWTAAAAMALQGTAQGDPVAARTAAWTGVAQRVREIIEHESVFTEPKLWQVTAEAAAGAFPARDIAGLVRRLEAEGVVVRLPGQTDAGQTVYSTRQAIEDEVAVRAMARQAAAAPALMVPSVVAKAAINTSDPPLTDEQSAASYHAMTSGGGVALVEGAPGVGKSTLLRPVVQGYRWAGAQAILATAVAWRQARDLCDGVGADAALAAEALLHRWRAGDLVIGTGTVIVVDELGQWSARQTRQLLEMQRATGCRVIGVGDRRQLQPVGAGPGMRLLALETPVAIVDTIIRQTDAVARAAVRAVMDGDAATAIRAHRERGCLLEGADHGAAVALAAARWRAVREAGRSTVVVAETWADVRALSAAVRGELKAMGWLGEDVLTLKATGTTPGRALTLAVAVGEELRFRQRDDRLGVVNGDCGRVLAIDGGALVVALAGGRRITVDPAVYRDKAGHIPITYAYASTLAAAQGMTVAAPILLGSDRLTRQAATVALSRGTGWTTVVVDRSAIEDAVRARRPDDAVRTPVTADEVDAHLARAWSRDGEKVSALDHLEAGQVEAWVAGWRGRLPAEALSPTGQPVAEVVNLTRIRAERWHEAAGCRLRAAGTRLEGQGQRLAGEARERARDMAVRLASVADRLEAQGPRIAAQRAEADAMAVLDRLATAGAVFRIGAEQRRTIEPLVDADAGVLSRGWTERAAARFDAIAQAQEQAAAAWRSALETRQALRGELATVQAAGQWERAAEIVYALLPEAEQRLEALDPVAWVAVKRAEAEAQEAASKAAERLPAPPPAPTPPRPRPAVQEARATPAEQAAAQRQALYAAVAARIAPLFAWRRLAADPKANLGSPQARALKAAADAAVPEDAVALVSAIQATGTPDPWRDTIAHALVMPNRVDAAALLRQLARQIEQMGTTAVEYRRGRQPYADACVAAKREIGHAEERVAAALWRASRDPNTDRPRIDRLIAATERQTPQERAELGRLFRWKPQEMGLASGLRGGRLFSAERRDAKAAVEQLWTAIEGLVAARAAAATARQRADAYEARPDVLVGRQAAEAVDALNRALNAGPLGSGYVLTQSAETLELVASWADVQNAGVTPQRKAAIIRRQQEYAREAEPEGPSFSQ</sequence>
<name>A0A235H432_AZOBR</name>
<dbReference type="SUPFAM" id="SSF52540">
    <property type="entry name" value="P-loop containing nucleoside triphosphate hydrolases"/>
    <property type="match status" value="2"/>
</dbReference>
<dbReference type="SUPFAM" id="SSF55464">
    <property type="entry name" value="Origin of replication-binding domain, RBD-like"/>
    <property type="match status" value="1"/>
</dbReference>
<dbReference type="Gene3D" id="2.30.30.940">
    <property type="match status" value="1"/>
</dbReference>
<dbReference type="Pfam" id="PF08751">
    <property type="entry name" value="TrwC"/>
    <property type="match status" value="1"/>
</dbReference>
<gene>
    <name evidence="3" type="ORF">CHT98_32360</name>
</gene>
<dbReference type="EMBL" id="NOWT01000067">
    <property type="protein sequence ID" value="OYD80217.1"/>
    <property type="molecule type" value="Genomic_DNA"/>
</dbReference>
<comment type="caution">
    <text evidence="3">The sequence shown here is derived from an EMBL/GenBank/DDBJ whole genome shotgun (WGS) entry which is preliminary data.</text>
</comment>
<accession>A0A235H432</accession>
<evidence type="ECO:0000256" key="1">
    <source>
        <dbReference type="SAM" id="MobiDB-lite"/>
    </source>
</evidence>
<dbReference type="InterPro" id="IPR027417">
    <property type="entry name" value="P-loop_NTPase"/>
</dbReference>
<feature type="domain" description="TrwC relaxase" evidence="2">
    <location>
        <begin position="14"/>
        <end position="290"/>
    </location>
</feature>
<dbReference type="Gene3D" id="3.40.50.300">
    <property type="entry name" value="P-loop containing nucleotide triphosphate hydrolases"/>
    <property type="match status" value="2"/>
</dbReference>
<evidence type="ECO:0000313" key="3">
    <source>
        <dbReference type="EMBL" id="OYD80217.1"/>
    </source>
</evidence>
<dbReference type="InterPro" id="IPR014862">
    <property type="entry name" value="TrwC"/>
</dbReference>
<evidence type="ECO:0000259" key="2">
    <source>
        <dbReference type="Pfam" id="PF08751"/>
    </source>
</evidence>
<organism evidence="3 4">
    <name type="scientific">Azospirillum brasilense</name>
    <dbReference type="NCBI Taxonomy" id="192"/>
    <lineage>
        <taxon>Bacteria</taxon>
        <taxon>Pseudomonadati</taxon>
        <taxon>Pseudomonadota</taxon>
        <taxon>Alphaproteobacteria</taxon>
        <taxon>Rhodospirillales</taxon>
        <taxon>Azospirillaceae</taxon>
        <taxon>Azospirillum</taxon>
    </lineage>
</organism>
<keyword evidence="3" id="KW-0614">Plasmid</keyword>
<protein>
    <recommendedName>
        <fullName evidence="2">TrwC relaxase domain-containing protein</fullName>
    </recommendedName>
</protein>
<dbReference type="NCBIfam" id="NF041492">
    <property type="entry name" value="MobF"/>
    <property type="match status" value="1"/>
</dbReference>
<geneLocation type="plasmid" evidence="3">
    <name>unnamed</name>
</geneLocation>